<dbReference type="InterPro" id="IPR036291">
    <property type="entry name" value="NAD(P)-bd_dom_sf"/>
</dbReference>
<reference evidence="2" key="1">
    <citation type="submission" date="2013-08" db="EMBL/GenBank/DDBJ databases">
        <authorList>
            <person name="Mendez C."/>
            <person name="Richter M."/>
            <person name="Ferrer M."/>
            <person name="Sanchez J."/>
        </authorList>
    </citation>
    <scope>NUCLEOTIDE SEQUENCE</scope>
</reference>
<name>T0YQC6_9ZZZZ</name>
<protein>
    <submittedName>
        <fullName evidence="2">dTDP-glucose 4,6-dehydratase</fullName>
    </submittedName>
</protein>
<dbReference type="SUPFAM" id="SSF51735">
    <property type="entry name" value="NAD(P)-binding Rossmann-fold domains"/>
    <property type="match status" value="1"/>
</dbReference>
<accession>T0YQC6</accession>
<dbReference type="Gene3D" id="3.40.50.720">
    <property type="entry name" value="NAD(P)-binding Rossmann-like Domain"/>
    <property type="match status" value="1"/>
</dbReference>
<dbReference type="PANTHER" id="PTHR43000">
    <property type="entry name" value="DTDP-D-GLUCOSE 4,6-DEHYDRATASE-RELATED"/>
    <property type="match status" value="1"/>
</dbReference>
<dbReference type="Gene3D" id="3.90.25.10">
    <property type="entry name" value="UDP-galactose 4-epimerase, domain 1"/>
    <property type="match status" value="1"/>
</dbReference>
<evidence type="ECO:0000313" key="2">
    <source>
        <dbReference type="EMBL" id="EQD33962.1"/>
    </source>
</evidence>
<reference evidence="2" key="2">
    <citation type="journal article" date="2014" name="ISME J.">
        <title>Microbial stratification in low pH oxic and suboxic macroscopic growths along an acid mine drainage.</title>
        <authorList>
            <person name="Mendez-Garcia C."/>
            <person name="Mesa V."/>
            <person name="Sprenger R.R."/>
            <person name="Richter M."/>
            <person name="Diez M.S."/>
            <person name="Solano J."/>
            <person name="Bargiela R."/>
            <person name="Golyshina O.V."/>
            <person name="Manteca A."/>
            <person name="Ramos J.L."/>
            <person name="Gallego J.R."/>
            <person name="Llorente I."/>
            <person name="Martins Dos Santos V.A."/>
            <person name="Jensen O.N."/>
            <person name="Pelaez A.I."/>
            <person name="Sanchez J."/>
            <person name="Ferrer M."/>
        </authorList>
    </citation>
    <scope>NUCLEOTIDE SEQUENCE</scope>
</reference>
<sequence length="271" mass="29824">NCSNNYGPYHFPEKLIPLVIVNLLHGRELPVYGDGRNVRDWLHVSDHCRGIERVLEQGRAGEVYNIGGGAECENITLIETLCALADAAFEQRKDLARHFPDAPAARGEKTASLIRFVKDRPGHDRRYAIDCAKAERELGYRAEVTLEKGLARDLPMVSRQRGVVARRDGRQLPALDRDALPVARRAACANGVSDLCGLEGCEAAQGARPLRCRRANRYRGSSASASERAVSRRSPIRSSASMSACRRDVWTACGTSPKRRASCRSTSSARP</sequence>
<dbReference type="Pfam" id="PF16363">
    <property type="entry name" value="GDP_Man_Dehyd"/>
    <property type="match status" value="1"/>
</dbReference>
<feature type="domain" description="NAD(P)-binding" evidence="1">
    <location>
        <begin position="1"/>
        <end position="151"/>
    </location>
</feature>
<comment type="caution">
    <text evidence="2">The sequence shown here is derived from an EMBL/GenBank/DDBJ whole genome shotgun (WGS) entry which is preliminary data.</text>
</comment>
<proteinExistence type="predicted"/>
<dbReference type="EMBL" id="AUZZ01009299">
    <property type="protein sequence ID" value="EQD33962.1"/>
    <property type="molecule type" value="Genomic_DNA"/>
</dbReference>
<gene>
    <name evidence="2" type="ORF">B2A_12882</name>
</gene>
<feature type="non-terminal residue" evidence="2">
    <location>
        <position position="1"/>
    </location>
</feature>
<dbReference type="AlphaFoldDB" id="T0YQC6"/>
<evidence type="ECO:0000259" key="1">
    <source>
        <dbReference type="Pfam" id="PF16363"/>
    </source>
</evidence>
<dbReference type="InterPro" id="IPR016040">
    <property type="entry name" value="NAD(P)-bd_dom"/>
</dbReference>
<organism evidence="2">
    <name type="scientific">mine drainage metagenome</name>
    <dbReference type="NCBI Taxonomy" id="410659"/>
    <lineage>
        <taxon>unclassified sequences</taxon>
        <taxon>metagenomes</taxon>
        <taxon>ecological metagenomes</taxon>
    </lineage>
</organism>